<dbReference type="AlphaFoldDB" id="A0A1M6RLN1"/>
<evidence type="ECO:0000313" key="5">
    <source>
        <dbReference type="Proteomes" id="UP000536773"/>
    </source>
</evidence>
<dbReference type="Pfam" id="PF11823">
    <property type="entry name" value="Se_S_carrier"/>
    <property type="match status" value="1"/>
</dbReference>
<dbReference type="EMBL" id="JABBJH010000004">
    <property type="protein sequence ID" value="NMK38626.1"/>
    <property type="molecule type" value="Genomic_DNA"/>
</dbReference>
<accession>A0A1M6RLN1</accession>
<dbReference type="InterPro" id="IPR021778">
    <property type="entry name" value="Se/S_carrier-like"/>
</dbReference>
<dbReference type="RefSeq" id="WP_014015652.1">
    <property type="nucleotide sequence ID" value="NZ_AP031433.1"/>
</dbReference>
<evidence type="ECO:0000313" key="3">
    <source>
        <dbReference type="EMBL" id="NMK38626.1"/>
    </source>
</evidence>
<organism evidence="3 5">
    <name type="scientific">Megasphaera elsdenii</name>
    <dbReference type="NCBI Taxonomy" id="907"/>
    <lineage>
        <taxon>Bacteria</taxon>
        <taxon>Bacillati</taxon>
        <taxon>Bacillota</taxon>
        <taxon>Negativicutes</taxon>
        <taxon>Veillonellales</taxon>
        <taxon>Veillonellaceae</taxon>
        <taxon>Megasphaera</taxon>
    </lineage>
</organism>
<dbReference type="Proteomes" id="UP000238358">
    <property type="component" value="Chromosome"/>
</dbReference>
<evidence type="ECO:0000313" key="4">
    <source>
        <dbReference type="Proteomes" id="UP000238358"/>
    </source>
</evidence>
<protein>
    <submittedName>
        <fullName evidence="3">DUF3343 domain-containing protein</fullName>
    </submittedName>
</protein>
<reference evidence="2 4" key="1">
    <citation type="journal article" date="2018" name="Genome Announc.">
        <title>Complete genomes of two Megasphaera elsdenii strains, NCIMB 702410 and ATCC 25940.</title>
        <authorList>
            <person name="Hatmaker E.A."/>
            <person name="O'Dell K."/>
            <person name="Riley L.A."/>
            <person name="Klingeman D.M."/>
            <person name="Guss A.M."/>
        </authorList>
    </citation>
    <scope>NUCLEOTIDE SEQUENCE [LARGE SCALE GENOMIC DNA]</scope>
    <source>
        <strain evidence="2 4">NCIMB702410</strain>
    </source>
</reference>
<dbReference type="EMBL" id="CP027569">
    <property type="protein sequence ID" value="AVO27167.1"/>
    <property type="molecule type" value="Genomic_DNA"/>
</dbReference>
<dbReference type="Proteomes" id="UP000536773">
    <property type="component" value="Unassembled WGS sequence"/>
</dbReference>
<reference evidence="3 5" key="2">
    <citation type="submission" date="2020-04" db="EMBL/GenBank/DDBJ databases">
        <authorList>
            <person name="Hitch T.C.A."/>
            <person name="Wylensek D."/>
            <person name="Clavel T."/>
        </authorList>
    </citation>
    <scope>NUCLEOTIDE SEQUENCE [LARGE SCALE GENOMIC DNA]</scope>
    <source>
        <strain evidence="3 5">WCA-386-APC-2A</strain>
    </source>
</reference>
<evidence type="ECO:0000313" key="2">
    <source>
        <dbReference type="EMBL" id="AVO27167.1"/>
    </source>
</evidence>
<evidence type="ECO:0000259" key="1">
    <source>
        <dbReference type="Pfam" id="PF11823"/>
    </source>
</evidence>
<proteinExistence type="predicted"/>
<dbReference type="GeneID" id="97491643"/>
<name>A0A1M6RLN1_MEGEL</name>
<sequence>MAGETYGIALVPSTRQAMEGEALAKAAGLAVRIIPTPGKLDASCGFSLRYELADEAALTALLDEKGLAWAALYHACRRGLRVTYTKCKEG</sequence>
<gene>
    <name evidence="2" type="ORF">C6Y28_05885</name>
    <name evidence="3" type="ORF">HG933_04395</name>
</gene>
<feature type="domain" description="Putative Se/S carrier protein-like" evidence="1">
    <location>
        <begin position="6"/>
        <end position="73"/>
    </location>
</feature>